<dbReference type="Proteomes" id="UP001063166">
    <property type="component" value="Unassembled WGS sequence"/>
</dbReference>
<feature type="region of interest" description="Disordered" evidence="1">
    <location>
        <begin position="1"/>
        <end position="236"/>
    </location>
</feature>
<feature type="compositionally biased region" description="Acidic residues" evidence="1">
    <location>
        <begin position="147"/>
        <end position="157"/>
    </location>
</feature>
<sequence length="684" mass="75918">MASHSPQRARRPPVHPVPQGSMHNLRETSRSPSLRARSGKTHSMPIVPTAMQIFNAAQPSSQTQQQPSPTSSINSRRSPPTGVTVQRLLPTPPHPPPNVQDANQDRHVSPPLPPQHAHNAPNPHYPRPVHRGPPPQFLAKYQNMEQESWEMTEELLAEIERADMQHAQAQSNSANAYPAGYPQNQQNNASPKDPAVERQEQRRQQAARESPKARERPSQTRRRPLHSRSRRLKHLSTKHRLIRVRLALLGSPQLQDTCSIPASPATIRRASNPLTTDSRQPIPSLATQTPPLQAITARTPDRSLPVQEEVEDEPGVASKNGTGARDAWQDNDDAPQHVRPTGSSPTPSSDLNPEGAFNDDHAGDDGSTRPGHRDDKNASVQHEDSQHRYSDRDRDHLEDEGGYTPRSPTAELPEHPPAKYYQAQNTNARPPQPQPARRHARNGSTDQLGLRTLDPSVFEGDQSVLVMGSEQLPPQYAEQRRQTQPPPQSQQYHNAQQYSQAQYHSSQMQPDNMEQYDSSYLQSYLHSPRPDAPIPPTPHSQTAAPSPSPLLSGNYGVGGKDLPPFSPVAPVGSPYPYPFTHVRRTQTFSGPHPNRPQVPGAFNAAELSTIQQQMIKQWQVYAQNHHAGNVTDSTLSPSSTPFPGGGAYNPWAFLHTKRTLGIQDTLSSARARAMSPLRSRRRRR</sequence>
<organism evidence="2 3">
    <name type="scientific">Lyophyllum shimeji</name>
    <name type="common">Hon-shimeji</name>
    <name type="synonym">Tricholoma shimeji</name>
    <dbReference type="NCBI Taxonomy" id="47721"/>
    <lineage>
        <taxon>Eukaryota</taxon>
        <taxon>Fungi</taxon>
        <taxon>Dikarya</taxon>
        <taxon>Basidiomycota</taxon>
        <taxon>Agaricomycotina</taxon>
        <taxon>Agaricomycetes</taxon>
        <taxon>Agaricomycetidae</taxon>
        <taxon>Agaricales</taxon>
        <taxon>Tricholomatineae</taxon>
        <taxon>Lyophyllaceae</taxon>
        <taxon>Lyophyllum</taxon>
    </lineage>
</organism>
<gene>
    <name evidence="2" type="ORF">LshimejAT787_3900060</name>
</gene>
<feature type="compositionally biased region" description="Basic and acidic residues" evidence="1">
    <location>
        <begin position="209"/>
        <end position="218"/>
    </location>
</feature>
<feature type="compositionally biased region" description="Polar residues" evidence="1">
    <location>
        <begin position="539"/>
        <end position="551"/>
    </location>
</feature>
<feature type="region of interest" description="Disordered" evidence="1">
    <location>
        <begin position="665"/>
        <end position="684"/>
    </location>
</feature>
<dbReference type="OrthoDB" id="3243310at2759"/>
<evidence type="ECO:0000256" key="1">
    <source>
        <dbReference type="SAM" id="MobiDB-lite"/>
    </source>
</evidence>
<feature type="region of interest" description="Disordered" evidence="1">
    <location>
        <begin position="524"/>
        <end position="558"/>
    </location>
</feature>
<protein>
    <submittedName>
        <fullName evidence="2">Thyroid hormone receptor binding</fullName>
    </submittedName>
</protein>
<feature type="compositionally biased region" description="Polar residues" evidence="1">
    <location>
        <begin position="341"/>
        <end position="351"/>
    </location>
</feature>
<evidence type="ECO:0000313" key="2">
    <source>
        <dbReference type="EMBL" id="GLB45930.1"/>
    </source>
</evidence>
<feature type="compositionally biased region" description="Low complexity" evidence="1">
    <location>
        <begin position="58"/>
        <end position="72"/>
    </location>
</feature>
<evidence type="ECO:0000313" key="3">
    <source>
        <dbReference type="Proteomes" id="UP001063166"/>
    </source>
</evidence>
<feature type="compositionally biased region" description="Basic and acidic residues" evidence="1">
    <location>
        <begin position="194"/>
        <end position="203"/>
    </location>
</feature>
<feature type="region of interest" description="Disordered" evidence="1">
    <location>
        <begin position="255"/>
        <end position="510"/>
    </location>
</feature>
<feature type="compositionally biased region" description="Polar residues" evidence="1">
    <location>
        <begin position="272"/>
        <end position="291"/>
    </location>
</feature>
<feature type="compositionally biased region" description="Polar residues" evidence="1">
    <location>
        <begin position="73"/>
        <end position="84"/>
    </location>
</feature>
<feature type="compositionally biased region" description="Pro residues" evidence="1">
    <location>
        <begin position="123"/>
        <end position="136"/>
    </location>
</feature>
<feature type="compositionally biased region" description="Basic residues" evidence="1">
    <location>
        <begin position="219"/>
        <end position="236"/>
    </location>
</feature>
<feature type="compositionally biased region" description="Low complexity" evidence="1">
    <location>
        <begin position="489"/>
        <end position="509"/>
    </location>
</feature>
<feature type="compositionally biased region" description="Basic and acidic residues" evidence="1">
    <location>
        <begin position="358"/>
        <end position="399"/>
    </location>
</feature>
<feature type="compositionally biased region" description="Low complexity" evidence="1">
    <location>
        <begin position="667"/>
        <end position="677"/>
    </location>
</feature>
<dbReference type="AlphaFoldDB" id="A0A9P3PZI4"/>
<keyword evidence="3" id="KW-1185">Reference proteome</keyword>
<proteinExistence type="predicted"/>
<keyword evidence="2" id="KW-0675">Receptor</keyword>
<reference evidence="2" key="1">
    <citation type="submission" date="2022-07" db="EMBL/GenBank/DDBJ databases">
        <title>The genome of Lyophyllum shimeji provides insight into the initial evolution of ectomycorrhizal fungal genome.</title>
        <authorList>
            <person name="Kobayashi Y."/>
            <person name="Shibata T."/>
            <person name="Hirakawa H."/>
            <person name="Shigenobu S."/>
            <person name="Nishiyama T."/>
            <person name="Yamada A."/>
            <person name="Hasebe M."/>
            <person name="Kawaguchi M."/>
        </authorList>
    </citation>
    <scope>NUCLEOTIDE SEQUENCE</scope>
    <source>
        <strain evidence="2">AT787</strain>
    </source>
</reference>
<comment type="caution">
    <text evidence="2">The sequence shown here is derived from an EMBL/GenBank/DDBJ whole genome shotgun (WGS) entry which is preliminary data.</text>
</comment>
<feature type="compositionally biased region" description="Low complexity" evidence="1">
    <location>
        <begin position="167"/>
        <end position="176"/>
    </location>
</feature>
<dbReference type="EMBL" id="BRPK01000039">
    <property type="protein sequence ID" value="GLB45930.1"/>
    <property type="molecule type" value="Genomic_DNA"/>
</dbReference>
<accession>A0A9P3PZI4</accession>
<name>A0A9P3PZI4_LYOSH</name>